<keyword evidence="2" id="KW-1185">Reference proteome</keyword>
<proteinExistence type="predicted"/>
<dbReference type="Proteomes" id="UP001422759">
    <property type="component" value="Unassembled WGS sequence"/>
</dbReference>
<protein>
    <submittedName>
        <fullName evidence="1">Uncharacterized protein</fullName>
    </submittedName>
</protein>
<evidence type="ECO:0000313" key="2">
    <source>
        <dbReference type="Proteomes" id="UP001422759"/>
    </source>
</evidence>
<accession>A0ABP5KT34</accession>
<dbReference type="EMBL" id="BAAANT010000007">
    <property type="protein sequence ID" value="GAA2136954.1"/>
    <property type="molecule type" value="Genomic_DNA"/>
</dbReference>
<dbReference type="RefSeq" id="WP_344462438.1">
    <property type="nucleotide sequence ID" value="NZ_BAAANT010000007.1"/>
</dbReference>
<comment type="caution">
    <text evidence="1">The sequence shown here is derived from an EMBL/GenBank/DDBJ whole genome shotgun (WGS) entry which is preliminary data.</text>
</comment>
<evidence type="ECO:0000313" key="1">
    <source>
        <dbReference type="EMBL" id="GAA2136954.1"/>
    </source>
</evidence>
<gene>
    <name evidence="1" type="ORF">GCM10009760_16860</name>
</gene>
<name>A0ABP5KT34_9ACTN</name>
<organism evidence="1 2">
    <name type="scientific">Kitasatospora kazusensis</name>
    <dbReference type="NCBI Taxonomy" id="407974"/>
    <lineage>
        <taxon>Bacteria</taxon>
        <taxon>Bacillati</taxon>
        <taxon>Actinomycetota</taxon>
        <taxon>Actinomycetes</taxon>
        <taxon>Kitasatosporales</taxon>
        <taxon>Streptomycetaceae</taxon>
        <taxon>Kitasatospora</taxon>
    </lineage>
</organism>
<reference evidence="2" key="1">
    <citation type="journal article" date="2019" name="Int. J. Syst. Evol. Microbiol.">
        <title>The Global Catalogue of Microorganisms (GCM) 10K type strain sequencing project: providing services to taxonomists for standard genome sequencing and annotation.</title>
        <authorList>
            <consortium name="The Broad Institute Genomics Platform"/>
            <consortium name="The Broad Institute Genome Sequencing Center for Infectious Disease"/>
            <person name="Wu L."/>
            <person name="Ma J."/>
        </authorList>
    </citation>
    <scope>NUCLEOTIDE SEQUENCE [LARGE SCALE GENOMIC DNA]</scope>
    <source>
        <strain evidence="2">JCM 14560</strain>
    </source>
</reference>
<sequence>MQRPTASNITDIQLDDLYERLDLAAELAHTGRRARTERRDIIRRLCAGEITPEQARAEDAGK</sequence>